<feature type="signal peptide" evidence="7">
    <location>
        <begin position="1"/>
        <end position="20"/>
    </location>
</feature>
<dbReference type="InterPro" id="IPR008983">
    <property type="entry name" value="Tumour_necrosis_fac-like_dom"/>
</dbReference>
<feature type="region of interest" description="Disordered" evidence="6">
    <location>
        <begin position="33"/>
        <end position="199"/>
    </location>
</feature>
<feature type="domain" description="C1q" evidence="8">
    <location>
        <begin position="202"/>
        <end position="337"/>
    </location>
</feature>
<dbReference type="InterPro" id="IPR050392">
    <property type="entry name" value="Collagen/C1q_domain"/>
</dbReference>
<evidence type="ECO:0000313" key="9">
    <source>
        <dbReference type="Ensembl" id="ENSPKIP00000003994.1"/>
    </source>
</evidence>
<dbReference type="FunFam" id="2.60.120.40:FF:000001">
    <property type="entry name" value="Complement C1q B chain"/>
    <property type="match status" value="1"/>
</dbReference>
<evidence type="ECO:0000256" key="2">
    <source>
        <dbReference type="ARBA" id="ARBA00022525"/>
    </source>
</evidence>
<dbReference type="PANTHER" id="PTHR15427">
    <property type="entry name" value="EMILIN ELASTIN MICROFIBRIL INTERFACE-LOCATED PROTEIN ELASTIN MICROFIBRIL INTERFACER"/>
    <property type="match status" value="1"/>
</dbReference>
<evidence type="ECO:0000256" key="1">
    <source>
        <dbReference type="ARBA" id="ARBA00004498"/>
    </source>
</evidence>
<dbReference type="SMART" id="SM00110">
    <property type="entry name" value="C1Q"/>
    <property type="match status" value="1"/>
</dbReference>
<keyword evidence="10" id="KW-1185">Reference proteome</keyword>
<keyword evidence="2" id="KW-0964">Secreted</keyword>
<organism evidence="9 10">
    <name type="scientific">Paramormyrops kingsleyae</name>
    <dbReference type="NCBI Taxonomy" id="1676925"/>
    <lineage>
        <taxon>Eukaryota</taxon>
        <taxon>Metazoa</taxon>
        <taxon>Chordata</taxon>
        <taxon>Craniata</taxon>
        <taxon>Vertebrata</taxon>
        <taxon>Euteleostomi</taxon>
        <taxon>Actinopterygii</taxon>
        <taxon>Neopterygii</taxon>
        <taxon>Teleostei</taxon>
        <taxon>Osteoglossocephala</taxon>
        <taxon>Osteoglossomorpha</taxon>
        <taxon>Osteoglossiformes</taxon>
        <taxon>Mormyridae</taxon>
        <taxon>Paramormyrops</taxon>
    </lineage>
</organism>
<dbReference type="SUPFAM" id="SSF49842">
    <property type="entry name" value="TNF-like"/>
    <property type="match status" value="1"/>
</dbReference>
<reference evidence="9" key="2">
    <citation type="submission" date="2025-09" db="UniProtKB">
        <authorList>
            <consortium name="Ensembl"/>
        </authorList>
    </citation>
    <scope>IDENTIFICATION</scope>
</reference>
<evidence type="ECO:0000259" key="8">
    <source>
        <dbReference type="PROSITE" id="PS50871"/>
    </source>
</evidence>
<dbReference type="Pfam" id="PF00386">
    <property type="entry name" value="C1q"/>
    <property type="match status" value="1"/>
</dbReference>
<dbReference type="Proteomes" id="UP000261540">
    <property type="component" value="Unplaced"/>
</dbReference>
<dbReference type="GO" id="GO:0005581">
    <property type="term" value="C:collagen trimer"/>
    <property type="evidence" value="ECO:0007669"/>
    <property type="project" value="UniProtKB-KW"/>
</dbReference>
<sequence>MVTTPFLWFLLTLAPVGVLPDDVKGGGCVCGYPGIPGDPGHNGAPGRDGRDGVKGEKGDQGVIGADGLRGQEGAKGPKGDPGDPGLSGMKGKRGENGERGWPGKMGPQGVPGPLGLKGDKGELGLPGSRGVKGEEGPQGPEGNRGPIGIKGERGVIGPSGPTGRPGIKGDIGAPGQKGSIGFQGEKGDRGDQGEKGVVGDMPVIPKSAFSVGLTDHSKRPPVNTAIRFDKIIYNQQGHYDAQTGRFSCAFAGAYYFTYHITVYSRNVKVALVRNGARIIHTMDIYQNGEDQAAGGTVLHLEAGDKVWLQVVGGELYNGLFADEDDDTTFSGFLIFAN</sequence>
<dbReference type="PROSITE" id="PS50871">
    <property type="entry name" value="C1Q"/>
    <property type="match status" value="1"/>
</dbReference>
<proteinExistence type="predicted"/>
<dbReference type="Ensembl" id="ENSPKIT00000027965.1">
    <property type="protein sequence ID" value="ENSPKIP00000003994.1"/>
    <property type="gene ID" value="ENSPKIG00000021279.1"/>
</dbReference>
<evidence type="ECO:0000256" key="3">
    <source>
        <dbReference type="ARBA" id="ARBA00022530"/>
    </source>
</evidence>
<dbReference type="InterPro" id="IPR008160">
    <property type="entry name" value="Collagen"/>
</dbReference>
<keyword evidence="3" id="KW-0272">Extracellular matrix</keyword>
<dbReference type="PRINTS" id="PR00007">
    <property type="entry name" value="COMPLEMNTC1Q"/>
</dbReference>
<dbReference type="STRING" id="1676925.ENSPKIP00000003994"/>
<name>A0A3B3QDZ9_9TELE</name>
<dbReference type="PANTHER" id="PTHR15427:SF21">
    <property type="entry name" value="COMPLEMENT C1Q AND TUMOR NECROSIS FACTOR-RELATED PROTEIN 9A"/>
    <property type="match status" value="1"/>
</dbReference>
<dbReference type="InterPro" id="IPR001073">
    <property type="entry name" value="C1q_dom"/>
</dbReference>
<evidence type="ECO:0000256" key="5">
    <source>
        <dbReference type="ARBA" id="ARBA00023119"/>
    </source>
</evidence>
<dbReference type="OrthoDB" id="5875591at2759"/>
<comment type="subcellular location">
    <subcellularLocation>
        <location evidence="1">Secreted</location>
        <location evidence="1">Extracellular space</location>
        <location evidence="1">Extracellular matrix</location>
    </subcellularLocation>
</comment>
<feature type="compositionally biased region" description="Basic and acidic residues" evidence="6">
    <location>
        <begin position="185"/>
        <end position="194"/>
    </location>
</feature>
<dbReference type="GeneTree" id="ENSGT00940000154936"/>
<keyword evidence="5" id="KW-0176">Collagen</keyword>
<feature type="chain" id="PRO_5017236249" evidence="7">
    <location>
        <begin position="21"/>
        <end position="337"/>
    </location>
</feature>
<evidence type="ECO:0000256" key="6">
    <source>
        <dbReference type="SAM" id="MobiDB-lite"/>
    </source>
</evidence>
<dbReference type="AlphaFoldDB" id="A0A3B3QDZ9"/>
<keyword evidence="4 7" id="KW-0732">Signal</keyword>
<evidence type="ECO:0000313" key="10">
    <source>
        <dbReference type="Proteomes" id="UP000261540"/>
    </source>
</evidence>
<dbReference type="Pfam" id="PF01391">
    <property type="entry name" value="Collagen"/>
    <property type="match status" value="1"/>
</dbReference>
<reference evidence="9" key="1">
    <citation type="submission" date="2025-08" db="UniProtKB">
        <authorList>
            <consortium name="Ensembl"/>
        </authorList>
    </citation>
    <scope>IDENTIFICATION</scope>
</reference>
<evidence type="ECO:0000256" key="4">
    <source>
        <dbReference type="ARBA" id="ARBA00022729"/>
    </source>
</evidence>
<accession>A0A3B3QDZ9</accession>
<evidence type="ECO:0000256" key="7">
    <source>
        <dbReference type="SAM" id="SignalP"/>
    </source>
</evidence>
<dbReference type="Gene3D" id="2.60.120.40">
    <property type="match status" value="1"/>
</dbReference>
<feature type="compositionally biased region" description="Basic and acidic residues" evidence="6">
    <location>
        <begin position="47"/>
        <end position="59"/>
    </location>
</feature>
<protein>
    <submittedName>
        <fullName evidence="9">C1q and TNF related 9</fullName>
    </submittedName>
</protein>